<dbReference type="EMBL" id="KI632223">
    <property type="protein sequence ID" value="EYU21319.1"/>
    <property type="molecule type" value="Genomic_DNA"/>
</dbReference>
<reference evidence="11 12" key="1">
    <citation type="journal article" date="2013" name="Proc. Natl. Acad. Sci. U.S.A.">
        <title>Fine-scale variation in meiotic recombination in Mimulus inferred from population shotgun sequencing.</title>
        <authorList>
            <person name="Hellsten U."/>
            <person name="Wright K.M."/>
            <person name="Jenkins J."/>
            <person name="Shu S."/>
            <person name="Yuan Y."/>
            <person name="Wessler S.R."/>
            <person name="Schmutz J."/>
            <person name="Willis J.H."/>
            <person name="Rokhsar D.S."/>
        </authorList>
    </citation>
    <scope>NUCLEOTIDE SEQUENCE [LARGE SCALE GENOMIC DNA]</scope>
    <source>
        <strain evidence="12">cv. DUN x IM62</strain>
    </source>
</reference>
<keyword evidence="3" id="KW-0472">Membrane</keyword>
<dbReference type="Pfam" id="PF07714">
    <property type="entry name" value="PK_Tyr_Ser-Thr"/>
    <property type="match status" value="1"/>
</dbReference>
<keyword evidence="4" id="KW-0723">Serine/threonine-protein kinase</keyword>
<dbReference type="FunFam" id="3.30.200.20:FF:000228">
    <property type="entry name" value="Serine/threonine-protein kinase BIK1"/>
    <property type="match status" value="1"/>
</dbReference>
<dbReference type="AlphaFoldDB" id="A0A022Q0L5"/>
<dbReference type="GO" id="GO:0006952">
    <property type="term" value="P:defense response"/>
    <property type="evidence" value="ECO:0007669"/>
    <property type="project" value="UniProtKB-KW"/>
</dbReference>
<evidence type="ECO:0000256" key="4">
    <source>
        <dbReference type="ARBA" id="ARBA00022527"/>
    </source>
</evidence>
<dbReference type="FunFam" id="1.10.510.10:FF:000258">
    <property type="entry name" value="Probable serine/threonine-protein kinase PBL8"/>
    <property type="match status" value="1"/>
</dbReference>
<dbReference type="InterPro" id="IPR050823">
    <property type="entry name" value="Plant_Ser_Thr_Prot_Kinase"/>
</dbReference>
<dbReference type="InterPro" id="IPR000719">
    <property type="entry name" value="Prot_kinase_dom"/>
</dbReference>
<keyword evidence="12" id="KW-1185">Reference proteome</keyword>
<evidence type="ECO:0000313" key="11">
    <source>
        <dbReference type="EMBL" id="EYU21319.1"/>
    </source>
</evidence>
<dbReference type="KEGG" id="egt:105976073"/>
<dbReference type="PROSITE" id="PS50011">
    <property type="entry name" value="PROTEIN_KINASE_DOM"/>
    <property type="match status" value="1"/>
</dbReference>
<keyword evidence="9" id="KW-0067">ATP-binding</keyword>
<dbReference type="CDD" id="cd14066">
    <property type="entry name" value="STKc_IRAK"/>
    <property type="match status" value="1"/>
</dbReference>
<evidence type="ECO:0000256" key="3">
    <source>
        <dbReference type="ARBA" id="ARBA00022475"/>
    </source>
</evidence>
<dbReference type="OMA" id="CWEEEQR"/>
<dbReference type="Gene3D" id="3.30.200.20">
    <property type="entry name" value="Phosphorylase Kinase, domain 1"/>
    <property type="match status" value="1"/>
</dbReference>
<evidence type="ECO:0000256" key="1">
    <source>
        <dbReference type="ARBA" id="ARBA00004236"/>
    </source>
</evidence>
<dbReference type="STRING" id="4155.A0A022Q0L5"/>
<dbReference type="GO" id="GO:0005886">
    <property type="term" value="C:plasma membrane"/>
    <property type="evidence" value="ECO:0007669"/>
    <property type="project" value="UniProtKB-SubCell"/>
</dbReference>
<comment type="subcellular location">
    <subcellularLocation>
        <location evidence="1">Cell membrane</location>
    </subcellularLocation>
</comment>
<evidence type="ECO:0000313" key="12">
    <source>
        <dbReference type="Proteomes" id="UP000030748"/>
    </source>
</evidence>
<dbReference type="GO" id="GO:0005524">
    <property type="term" value="F:ATP binding"/>
    <property type="evidence" value="ECO:0007669"/>
    <property type="project" value="UniProtKB-KW"/>
</dbReference>
<sequence length="447" mass="50344">MAIKNIKKWRSIIIPSCFKNHNNLDTKSQVFKQIPPSRISLSDFSYPGSPLCLSDLSSSKFASNLHIFTLPELKLITNGFSSSNFLGEGGFGPVHKGFVSETAGRPGLEAQPVAVKLLDLDGDQGHREWLTEVVLLGQLRHPHLVKLIGYCCEDEQRLLVYEYMTRGNLENHLFRRYTSSLPWLTRMKIAVGAAKGLAFLHGEEKPVIYRDFKTSNILLDSDYNAKLSDFGLAKDGPEGDDTHVSTRIMGTHGYAAPEYIMTGHLTAMNDVYSFGVVLLELLTGKRAMDKARPAREQNLVEWAKPYLKDHHHKIERLIDPTLEDQYSSQGAKKVASLANQCLSHNPKYRPTMSHVVRILESILEYSDIPAGPFVYVAPTEVKIDAKVSENEATCKENGDQVDEGGDVKKEYSKQKTKGYRHKHQIKVRAVYTDTHVYNKTLRDEIKN</sequence>
<dbReference type="GO" id="GO:0004674">
    <property type="term" value="F:protein serine/threonine kinase activity"/>
    <property type="evidence" value="ECO:0007669"/>
    <property type="project" value="UniProtKB-KW"/>
</dbReference>
<keyword evidence="6" id="KW-0547">Nucleotide-binding</keyword>
<dbReference type="Proteomes" id="UP000030748">
    <property type="component" value="Unassembled WGS sequence"/>
</dbReference>
<gene>
    <name evidence="11" type="ORF">MIMGU_mgv1a006343mg</name>
</gene>
<dbReference type="Gene3D" id="1.10.510.10">
    <property type="entry name" value="Transferase(Phosphotransferase) domain 1"/>
    <property type="match status" value="1"/>
</dbReference>
<feature type="domain" description="Protein kinase" evidence="10">
    <location>
        <begin position="80"/>
        <end position="363"/>
    </location>
</feature>
<proteinExistence type="predicted"/>
<evidence type="ECO:0000256" key="9">
    <source>
        <dbReference type="ARBA" id="ARBA00022840"/>
    </source>
</evidence>
<evidence type="ECO:0000256" key="5">
    <source>
        <dbReference type="ARBA" id="ARBA00022679"/>
    </source>
</evidence>
<evidence type="ECO:0000256" key="6">
    <source>
        <dbReference type="ARBA" id="ARBA00022741"/>
    </source>
</evidence>
<dbReference type="InterPro" id="IPR001245">
    <property type="entry name" value="Ser-Thr/Tyr_kinase_cat_dom"/>
</dbReference>
<dbReference type="eggNOG" id="KOG1187">
    <property type="taxonomic scope" value="Eukaryota"/>
</dbReference>
<protein>
    <recommendedName>
        <fullName evidence="2">non-specific serine/threonine protein kinase</fullName>
        <ecNumber evidence="2">2.7.11.1</ecNumber>
    </recommendedName>
</protein>
<keyword evidence="8" id="KW-0611">Plant defense</keyword>
<dbReference type="PROSITE" id="PS00108">
    <property type="entry name" value="PROTEIN_KINASE_ST"/>
    <property type="match status" value="1"/>
</dbReference>
<keyword evidence="5" id="KW-0808">Transferase</keyword>
<evidence type="ECO:0000256" key="8">
    <source>
        <dbReference type="ARBA" id="ARBA00022821"/>
    </source>
</evidence>
<dbReference type="PANTHER" id="PTHR45621">
    <property type="entry name" value="OS01G0588500 PROTEIN-RELATED"/>
    <property type="match status" value="1"/>
</dbReference>
<evidence type="ECO:0000256" key="7">
    <source>
        <dbReference type="ARBA" id="ARBA00022777"/>
    </source>
</evidence>
<dbReference type="SUPFAM" id="SSF56112">
    <property type="entry name" value="Protein kinase-like (PK-like)"/>
    <property type="match status" value="1"/>
</dbReference>
<evidence type="ECO:0000259" key="10">
    <source>
        <dbReference type="PROSITE" id="PS50011"/>
    </source>
</evidence>
<organism evidence="11 12">
    <name type="scientific">Erythranthe guttata</name>
    <name type="common">Yellow monkey flower</name>
    <name type="synonym">Mimulus guttatus</name>
    <dbReference type="NCBI Taxonomy" id="4155"/>
    <lineage>
        <taxon>Eukaryota</taxon>
        <taxon>Viridiplantae</taxon>
        <taxon>Streptophyta</taxon>
        <taxon>Embryophyta</taxon>
        <taxon>Tracheophyta</taxon>
        <taxon>Spermatophyta</taxon>
        <taxon>Magnoliopsida</taxon>
        <taxon>eudicotyledons</taxon>
        <taxon>Gunneridae</taxon>
        <taxon>Pentapetalae</taxon>
        <taxon>asterids</taxon>
        <taxon>lamiids</taxon>
        <taxon>Lamiales</taxon>
        <taxon>Phrymaceae</taxon>
        <taxon>Erythranthe</taxon>
    </lineage>
</organism>
<dbReference type="InterPro" id="IPR011009">
    <property type="entry name" value="Kinase-like_dom_sf"/>
</dbReference>
<name>A0A022Q0L5_ERYGU</name>
<dbReference type="EC" id="2.7.11.1" evidence="2"/>
<dbReference type="OrthoDB" id="4062651at2759"/>
<dbReference type="PhylomeDB" id="A0A022Q0L5"/>
<dbReference type="InterPro" id="IPR008271">
    <property type="entry name" value="Ser/Thr_kinase_AS"/>
</dbReference>
<keyword evidence="7" id="KW-0418">Kinase</keyword>
<evidence type="ECO:0000256" key="2">
    <source>
        <dbReference type="ARBA" id="ARBA00012513"/>
    </source>
</evidence>
<keyword evidence="3" id="KW-1003">Cell membrane</keyword>
<accession>A0A022Q0L5</accession>